<evidence type="ECO:0000313" key="4">
    <source>
        <dbReference type="EnsemblMetazoa" id="XP_019759436.1"/>
    </source>
</evidence>
<dbReference type="Pfam" id="PF07679">
    <property type="entry name" value="I-set"/>
    <property type="match status" value="1"/>
</dbReference>
<dbReference type="SMART" id="SM00409">
    <property type="entry name" value="IG"/>
    <property type="match status" value="2"/>
</dbReference>
<dbReference type="CDD" id="cd00096">
    <property type="entry name" value="Ig"/>
    <property type="match status" value="1"/>
</dbReference>
<reference evidence="4" key="2">
    <citation type="submission" date="2024-08" db="UniProtKB">
        <authorList>
            <consortium name="EnsemblMetazoa"/>
        </authorList>
    </citation>
    <scope>IDENTIFICATION</scope>
</reference>
<dbReference type="GO" id="GO:0050808">
    <property type="term" value="P:synapse organization"/>
    <property type="evidence" value="ECO:0007669"/>
    <property type="project" value="TreeGrafter"/>
</dbReference>
<dbReference type="InterPro" id="IPR036179">
    <property type="entry name" value="Ig-like_dom_sf"/>
</dbReference>
<dbReference type="SUPFAM" id="SSF49265">
    <property type="entry name" value="Fibronectin type III"/>
    <property type="match status" value="1"/>
</dbReference>
<dbReference type="CDD" id="cd00063">
    <property type="entry name" value="FN3"/>
    <property type="match status" value="1"/>
</dbReference>
<feature type="domain" description="Ig-like" evidence="3">
    <location>
        <begin position="94"/>
        <end position="182"/>
    </location>
</feature>
<dbReference type="Proteomes" id="UP000019118">
    <property type="component" value="Unassembled WGS sequence"/>
</dbReference>
<dbReference type="InterPro" id="IPR007110">
    <property type="entry name" value="Ig-like_dom"/>
</dbReference>
<dbReference type="SMART" id="SM00408">
    <property type="entry name" value="IGc2"/>
    <property type="match status" value="2"/>
</dbReference>
<dbReference type="InterPro" id="IPR036116">
    <property type="entry name" value="FN3_sf"/>
</dbReference>
<dbReference type="InterPro" id="IPR013783">
    <property type="entry name" value="Ig-like_fold"/>
</dbReference>
<keyword evidence="5" id="KW-1185">Reference proteome</keyword>
<dbReference type="FunFam" id="2.60.40.10:FF:001233">
    <property type="entry name" value="Uncharacterized protein, isoform B"/>
    <property type="match status" value="1"/>
</dbReference>
<dbReference type="GO" id="GO:0007156">
    <property type="term" value="P:homophilic cell adhesion via plasma membrane adhesion molecules"/>
    <property type="evidence" value="ECO:0007669"/>
    <property type="project" value="TreeGrafter"/>
</dbReference>
<dbReference type="Gene3D" id="2.60.40.10">
    <property type="entry name" value="Immunoglobulins"/>
    <property type="match status" value="3"/>
</dbReference>
<dbReference type="PANTHER" id="PTHR45080">
    <property type="entry name" value="CONTACTIN 5"/>
    <property type="match status" value="1"/>
</dbReference>
<dbReference type="PANTHER" id="PTHR45080:SF38">
    <property type="entry name" value="FI23916P1-RELATED"/>
    <property type="match status" value="1"/>
</dbReference>
<dbReference type="InterPro" id="IPR050958">
    <property type="entry name" value="Cell_Adh-Cytoskel_Orgn"/>
</dbReference>
<evidence type="ECO:0000256" key="2">
    <source>
        <dbReference type="ARBA" id="ARBA00023319"/>
    </source>
</evidence>
<protein>
    <recommendedName>
        <fullName evidence="3">Ig-like domain-containing protein</fullName>
    </recommendedName>
</protein>
<dbReference type="GO" id="GO:0005886">
    <property type="term" value="C:plasma membrane"/>
    <property type="evidence" value="ECO:0007669"/>
    <property type="project" value="TreeGrafter"/>
</dbReference>
<dbReference type="FunFam" id="2.60.40.10:FF:000877">
    <property type="entry name" value="CLUMA_CG002357, isoform A"/>
    <property type="match status" value="1"/>
</dbReference>
<sequence length="326" mass="36594">MPPSLQITPPSGQVVTRKGGPVSFECRANGNPNPTVQWSKRDGLLPSGLQVETNYMLNINEVRRQDGGIYQCTASNGIGQPVTGEIKLHVLYPPEVKVLRSWVNSGEGLEAKLDCVVHSDPPAEVTWYQDSFQLQPTDRRLMLHNGQTHSLIIKNVQMSDFGNYSCLVTNSIGRDKRYIELSGKPGPAKIISSQYSNPHEYDLKWTVQSVFPIIEVRVLFKKIMINSSYHHPGQWHDLLIKPSQSYNSATSERTQSYRLHNLQADSTYECVIQTKNQHGYGELSDTFQWYTAPKGRIILQSNGGVFNSFSEVILLSILSILLMISS</sequence>
<dbReference type="GO" id="GO:0008046">
    <property type="term" value="F:axon guidance receptor activity"/>
    <property type="evidence" value="ECO:0007669"/>
    <property type="project" value="TreeGrafter"/>
</dbReference>
<dbReference type="AlphaFoldDB" id="A0AAR5PFB8"/>
<keyword evidence="2" id="KW-0393">Immunoglobulin domain</keyword>
<dbReference type="EnsemblMetazoa" id="XM_019903877.1">
    <property type="protein sequence ID" value="XP_019759436.1"/>
    <property type="gene ID" value="LOC109537252"/>
</dbReference>
<feature type="domain" description="Ig-like" evidence="3">
    <location>
        <begin position="3"/>
        <end position="83"/>
    </location>
</feature>
<dbReference type="Pfam" id="PF13927">
    <property type="entry name" value="Ig_3"/>
    <property type="match status" value="1"/>
</dbReference>
<dbReference type="SUPFAM" id="SSF48726">
    <property type="entry name" value="Immunoglobulin"/>
    <property type="match status" value="2"/>
</dbReference>
<proteinExistence type="predicted"/>
<organism evidence="4 5">
    <name type="scientific">Dendroctonus ponderosae</name>
    <name type="common">Mountain pine beetle</name>
    <dbReference type="NCBI Taxonomy" id="77166"/>
    <lineage>
        <taxon>Eukaryota</taxon>
        <taxon>Metazoa</taxon>
        <taxon>Ecdysozoa</taxon>
        <taxon>Arthropoda</taxon>
        <taxon>Hexapoda</taxon>
        <taxon>Insecta</taxon>
        <taxon>Pterygota</taxon>
        <taxon>Neoptera</taxon>
        <taxon>Endopterygota</taxon>
        <taxon>Coleoptera</taxon>
        <taxon>Polyphaga</taxon>
        <taxon>Cucujiformia</taxon>
        <taxon>Curculionidae</taxon>
        <taxon>Scolytinae</taxon>
        <taxon>Dendroctonus</taxon>
    </lineage>
</organism>
<dbReference type="InterPro" id="IPR003961">
    <property type="entry name" value="FN3_dom"/>
</dbReference>
<dbReference type="InterPro" id="IPR013098">
    <property type="entry name" value="Ig_I-set"/>
</dbReference>
<keyword evidence="1" id="KW-0677">Repeat</keyword>
<dbReference type="GO" id="GO:0030424">
    <property type="term" value="C:axon"/>
    <property type="evidence" value="ECO:0007669"/>
    <property type="project" value="TreeGrafter"/>
</dbReference>
<name>A0AAR5PFB8_DENPD</name>
<evidence type="ECO:0000259" key="3">
    <source>
        <dbReference type="PROSITE" id="PS50835"/>
    </source>
</evidence>
<evidence type="ECO:0000256" key="1">
    <source>
        <dbReference type="ARBA" id="ARBA00022737"/>
    </source>
</evidence>
<dbReference type="InterPro" id="IPR003599">
    <property type="entry name" value="Ig_sub"/>
</dbReference>
<reference evidence="5" key="1">
    <citation type="journal article" date="2013" name="Genome Biol.">
        <title>Draft genome of the mountain pine beetle, Dendroctonus ponderosae Hopkins, a major forest pest.</title>
        <authorList>
            <person name="Keeling C.I."/>
            <person name="Yuen M.M."/>
            <person name="Liao N.Y."/>
            <person name="Docking T.R."/>
            <person name="Chan S.K."/>
            <person name="Taylor G.A."/>
            <person name="Palmquist D.L."/>
            <person name="Jackman S.D."/>
            <person name="Nguyen A."/>
            <person name="Li M."/>
            <person name="Henderson H."/>
            <person name="Janes J.K."/>
            <person name="Zhao Y."/>
            <person name="Pandoh P."/>
            <person name="Moore R."/>
            <person name="Sperling F.A."/>
            <person name="Huber D.P."/>
            <person name="Birol I."/>
            <person name="Jones S.J."/>
            <person name="Bohlmann J."/>
        </authorList>
    </citation>
    <scope>NUCLEOTIDE SEQUENCE</scope>
</reference>
<accession>A0AAR5PFB8</accession>
<evidence type="ECO:0000313" key="5">
    <source>
        <dbReference type="Proteomes" id="UP000019118"/>
    </source>
</evidence>
<dbReference type="GO" id="GO:0043025">
    <property type="term" value="C:neuronal cell body"/>
    <property type="evidence" value="ECO:0007669"/>
    <property type="project" value="TreeGrafter"/>
</dbReference>
<dbReference type="PROSITE" id="PS50835">
    <property type="entry name" value="IG_LIKE"/>
    <property type="match status" value="2"/>
</dbReference>
<dbReference type="InterPro" id="IPR003598">
    <property type="entry name" value="Ig_sub2"/>
</dbReference>